<organism evidence="1">
    <name type="scientific">Escherichia coli</name>
    <dbReference type="NCBI Taxonomy" id="562"/>
    <lineage>
        <taxon>Bacteria</taxon>
        <taxon>Pseudomonadati</taxon>
        <taxon>Pseudomonadota</taxon>
        <taxon>Gammaproteobacteria</taxon>
        <taxon>Enterobacterales</taxon>
        <taxon>Enterobacteriaceae</taxon>
        <taxon>Escherichia</taxon>
    </lineage>
</organism>
<dbReference type="Gene3D" id="1.10.10.1190">
    <property type="entry name" value="Antirestriction protein ArdA, domain 3"/>
    <property type="match status" value="1"/>
</dbReference>
<name>A0A291RBG1_ECOLX</name>
<dbReference type="AntiFam" id="ANF00259">
    <property type="entry name" value="Protein of unknown function (DUF1472)"/>
</dbReference>
<dbReference type="EMBL" id="MF078004">
    <property type="protein sequence ID" value="ATL64668.1"/>
    <property type="molecule type" value="Genomic_DNA"/>
</dbReference>
<dbReference type="AlphaFoldDB" id="A0A291RBG1"/>
<dbReference type="Gene3D" id="3.10.20.480">
    <property type="entry name" value="Antirestriction protein ArdA, domain 1"/>
    <property type="match status" value="1"/>
</dbReference>
<reference evidence="1" key="1">
    <citation type="submission" date="2017-10" db="EMBL/GenBank/DDBJ databases">
        <title>Outbreak of CTX-M-15-producing enterotoxigenic Escherichia coli O159:H20 associated with a tossed noodle dish in a high school in the Republic of Korea in 2016.</title>
        <authorList>
            <person name="Kim J."/>
            <person name="Kim J.S."/>
            <person name="Kim S."/>
            <person name="Park J."/>
            <person name="Shin E."/>
            <person name="Yang H.-J."/>
            <person name="Kim D.-W."/>
            <person name="Kwak H.-S."/>
        </authorList>
    </citation>
    <scope>NUCLEOTIDE SEQUENCE</scope>
    <source>
        <strain evidence="1">ET20160881</strain>
        <plasmid evidence="1">pET20160881</plasmid>
    </source>
</reference>
<sequence>MWPQRRVRAVPCLHLSRAGVDARVRFAAAVTRSLLPVCRDFPVVRPLRFRGLTLQLPSAVCVRLRLPLRPCIPALSPGFYGGTAPPGVAEHVTMEDSGMSVVAPAVYVGTWHKYNCGSIAGRWFDLTTFDDERDFFAACRALHQDEADPELMFQDYEGFPGNMASECHINWAWVEGFRLARDEGCEEAYRLWVEDTGETDFDTFRDAWWGEADSEEAFAVEFASDTGLLADVPETVALYFDYEAYARDLFLDSFTFIDGHVFRR</sequence>
<protein>
    <submittedName>
        <fullName evidence="1">DUF1472 domain-containing protein</fullName>
    </submittedName>
</protein>
<geneLocation type="plasmid" evidence="1">
    <name>pET20160881</name>
</geneLocation>
<dbReference type="InterPro" id="IPR041895">
    <property type="entry name" value="ArdA_dom1"/>
</dbReference>
<accession>A0A291RBG1</accession>
<dbReference type="InterPro" id="IPR009899">
    <property type="entry name" value="ArdA"/>
</dbReference>
<dbReference type="Pfam" id="PF07275">
    <property type="entry name" value="ArdA"/>
    <property type="match status" value="1"/>
</dbReference>
<keyword evidence="1" id="KW-0614">Plasmid</keyword>
<dbReference type="InterPro" id="IPR041893">
    <property type="entry name" value="ArdA_dom3"/>
</dbReference>
<proteinExistence type="predicted"/>
<evidence type="ECO:0000313" key="1">
    <source>
        <dbReference type="EMBL" id="ATL64668.1"/>
    </source>
</evidence>